<proteinExistence type="predicted"/>
<evidence type="ECO:0000313" key="2">
    <source>
        <dbReference type="Proteomes" id="UP001152795"/>
    </source>
</evidence>
<gene>
    <name evidence="1" type="ORF">PACLA_8A083226</name>
</gene>
<dbReference type="AlphaFoldDB" id="A0A6S7ISH6"/>
<dbReference type="PANTHER" id="PTHR47331:SF5">
    <property type="entry name" value="RIBONUCLEASE H"/>
    <property type="match status" value="1"/>
</dbReference>
<keyword evidence="2" id="KW-1185">Reference proteome</keyword>
<evidence type="ECO:0000313" key="1">
    <source>
        <dbReference type="EMBL" id="CAB4020563.1"/>
    </source>
</evidence>
<name>A0A6S7ISH6_PARCT</name>
<sequence>MHTTHACRVISCCTNDTNPLHRKTCFFSVKTTTKEILNPVQVRQILESDFSEGKTNEQPISQDDRKFIRKVEQGIRQRQDGHYEMPLPFREEEPSMPNNKSLALHRLAKLKTRLENNEQY</sequence>
<dbReference type="Proteomes" id="UP001152795">
    <property type="component" value="Unassembled WGS sequence"/>
</dbReference>
<dbReference type="PANTHER" id="PTHR47331">
    <property type="entry name" value="PHD-TYPE DOMAIN-CONTAINING PROTEIN"/>
    <property type="match status" value="1"/>
</dbReference>
<feature type="non-terminal residue" evidence="1">
    <location>
        <position position="120"/>
    </location>
</feature>
<reference evidence="1" key="1">
    <citation type="submission" date="2020-04" db="EMBL/GenBank/DDBJ databases">
        <authorList>
            <person name="Alioto T."/>
            <person name="Alioto T."/>
            <person name="Gomez Garrido J."/>
        </authorList>
    </citation>
    <scope>NUCLEOTIDE SEQUENCE</scope>
    <source>
        <strain evidence="1">A484AB</strain>
    </source>
</reference>
<dbReference type="EMBL" id="CACRXK020011019">
    <property type="protein sequence ID" value="CAB4020563.1"/>
    <property type="molecule type" value="Genomic_DNA"/>
</dbReference>
<accession>A0A6S7ISH6</accession>
<protein>
    <submittedName>
        <fullName evidence="1">Uncharacterized protein</fullName>
    </submittedName>
</protein>
<comment type="caution">
    <text evidence="1">The sequence shown here is derived from an EMBL/GenBank/DDBJ whole genome shotgun (WGS) entry which is preliminary data.</text>
</comment>
<dbReference type="OrthoDB" id="10065844at2759"/>
<organism evidence="1 2">
    <name type="scientific">Paramuricea clavata</name>
    <name type="common">Red gorgonian</name>
    <name type="synonym">Violescent sea-whip</name>
    <dbReference type="NCBI Taxonomy" id="317549"/>
    <lineage>
        <taxon>Eukaryota</taxon>
        <taxon>Metazoa</taxon>
        <taxon>Cnidaria</taxon>
        <taxon>Anthozoa</taxon>
        <taxon>Octocorallia</taxon>
        <taxon>Malacalcyonacea</taxon>
        <taxon>Plexauridae</taxon>
        <taxon>Paramuricea</taxon>
    </lineage>
</organism>